<dbReference type="OrthoDB" id="9808002at2"/>
<evidence type="ECO:0000256" key="2">
    <source>
        <dbReference type="ARBA" id="ARBA00010447"/>
    </source>
</evidence>
<dbReference type="Pfam" id="PF00266">
    <property type="entry name" value="Aminotran_5"/>
    <property type="match status" value="1"/>
</dbReference>
<dbReference type="InterPro" id="IPR020578">
    <property type="entry name" value="Aminotrans_V_PyrdxlP_BS"/>
</dbReference>
<evidence type="ECO:0000256" key="8">
    <source>
        <dbReference type="RuleBase" id="RU004506"/>
    </source>
</evidence>
<dbReference type="InterPro" id="IPR015421">
    <property type="entry name" value="PyrdxlP-dep_Trfase_major"/>
</dbReference>
<dbReference type="Gene3D" id="3.90.1150.10">
    <property type="entry name" value="Aspartate Aminotransferase, domain 1"/>
    <property type="match status" value="1"/>
</dbReference>
<keyword evidence="11" id="KW-1185">Reference proteome</keyword>
<dbReference type="PROSITE" id="PS00595">
    <property type="entry name" value="AA_TRANSFER_CLASS_5"/>
    <property type="match status" value="1"/>
</dbReference>
<comment type="function">
    <text evidence="8">Catalyzes the removal of elemental sulfur and selenium atoms from L-cysteine, L-cystine, L-selenocysteine, and L-selenocystine to produce L-alanine.</text>
</comment>
<evidence type="ECO:0000256" key="4">
    <source>
        <dbReference type="ARBA" id="ARBA00022679"/>
    </source>
</evidence>
<keyword evidence="5 8" id="KW-0663">Pyridoxal phosphate</keyword>
<dbReference type="EMBL" id="CYHF01000009">
    <property type="protein sequence ID" value="CUA99453.1"/>
    <property type="molecule type" value="Genomic_DNA"/>
</dbReference>
<dbReference type="NCBIfam" id="TIGR01979">
    <property type="entry name" value="sufS"/>
    <property type="match status" value="1"/>
</dbReference>
<evidence type="ECO:0000256" key="7">
    <source>
        <dbReference type="RuleBase" id="RU004504"/>
    </source>
</evidence>
<gene>
    <name evidence="10" type="ORF">Ga0061069_109126</name>
</gene>
<comment type="catalytic activity">
    <reaction evidence="6 8">
        <text>(sulfur carrier)-H + L-cysteine = (sulfur carrier)-SH + L-alanine</text>
        <dbReference type="Rhea" id="RHEA:43892"/>
        <dbReference type="Rhea" id="RHEA-COMP:14737"/>
        <dbReference type="Rhea" id="RHEA-COMP:14739"/>
        <dbReference type="ChEBI" id="CHEBI:29917"/>
        <dbReference type="ChEBI" id="CHEBI:35235"/>
        <dbReference type="ChEBI" id="CHEBI:57972"/>
        <dbReference type="ChEBI" id="CHEBI:64428"/>
        <dbReference type="EC" id="2.8.1.7"/>
    </reaction>
</comment>
<dbReference type="InterPro" id="IPR015422">
    <property type="entry name" value="PyrdxlP-dep_Trfase_small"/>
</dbReference>
<feature type="domain" description="Aminotransferase class V" evidence="9">
    <location>
        <begin position="40"/>
        <end position="408"/>
    </location>
</feature>
<dbReference type="RefSeq" id="WP_055451363.1">
    <property type="nucleotide sequence ID" value="NZ_CYHF01000009.1"/>
</dbReference>
<dbReference type="CDD" id="cd06453">
    <property type="entry name" value="SufS_like"/>
    <property type="match status" value="1"/>
</dbReference>
<evidence type="ECO:0000256" key="1">
    <source>
        <dbReference type="ARBA" id="ARBA00001933"/>
    </source>
</evidence>
<dbReference type="InterPro" id="IPR015424">
    <property type="entry name" value="PyrdxlP-dep_Trfase"/>
</dbReference>
<organism evidence="10 11">
    <name type="scientific">Thiomonas bhubaneswarensis</name>
    <dbReference type="NCBI Taxonomy" id="339866"/>
    <lineage>
        <taxon>Bacteria</taxon>
        <taxon>Pseudomonadati</taxon>
        <taxon>Pseudomonadota</taxon>
        <taxon>Betaproteobacteria</taxon>
        <taxon>Burkholderiales</taxon>
        <taxon>Thiomonas</taxon>
    </lineage>
</organism>
<dbReference type="GO" id="GO:0031071">
    <property type="term" value="F:cysteine desulfurase activity"/>
    <property type="evidence" value="ECO:0007669"/>
    <property type="project" value="UniProtKB-UniRule"/>
</dbReference>
<evidence type="ECO:0000256" key="6">
    <source>
        <dbReference type="ARBA" id="ARBA00050776"/>
    </source>
</evidence>
<evidence type="ECO:0000313" key="10">
    <source>
        <dbReference type="EMBL" id="CUA99453.1"/>
    </source>
</evidence>
<dbReference type="AlphaFoldDB" id="A0A0K6I8S4"/>
<sequence>MNARDRQHIKSVQDFGPDFAALRAQFPALAQTVRGRRLAYLDSAASALKPLAVIDAMSAFDSRDYANIHRGVHALSQRATDAFEAARQTVARFVNARSADEIVFVRNATEAINLVAASFLRPRLGAGDEVLISAMEHHANIVPWQLVCESVGARLRVMPISDDGLLDLERLPQLLGARTRLLAITHASNVLGTVNDVAALTRIAHARGVPVLVDGAQAAPHLRVDVQALDCDFYAFSAHKVYGPSGIGVLWGRAELLVGMPPYQGGGDMIHTVSFEGSTFAAPPARFEAGTPHITGAIGLAAAVDFLQGIGWEHVAAHERVLLAQAEQALQEIPGLRIYGRAPGKIGVIAFNLEGVHAHDLGTIADASGVAIRSGHHCAMPLMQRYGVAAMARASFGVYSDAQDVAALVAAVRQAQAMFADRR</sequence>
<dbReference type="PANTHER" id="PTHR43586:SF8">
    <property type="entry name" value="CYSTEINE DESULFURASE 1, CHLOROPLASTIC"/>
    <property type="match status" value="1"/>
</dbReference>
<dbReference type="GO" id="GO:0030170">
    <property type="term" value="F:pyridoxal phosphate binding"/>
    <property type="evidence" value="ECO:0007669"/>
    <property type="project" value="UniProtKB-UniRule"/>
</dbReference>
<dbReference type="InterPro" id="IPR010970">
    <property type="entry name" value="Cys_dSase_SufS"/>
</dbReference>
<proteinExistence type="inferred from homology"/>
<accession>A0A0K6I8S4</accession>
<dbReference type="Gene3D" id="3.40.640.10">
    <property type="entry name" value="Type I PLP-dependent aspartate aminotransferase-like (Major domain)"/>
    <property type="match status" value="1"/>
</dbReference>
<dbReference type="STRING" id="339866.GCA_001418255_02525"/>
<comment type="cofactor">
    <cofactor evidence="1 7">
        <name>pyridoxal 5'-phosphate</name>
        <dbReference type="ChEBI" id="CHEBI:597326"/>
    </cofactor>
</comment>
<keyword evidence="4 8" id="KW-0808">Transferase</keyword>
<reference evidence="11" key="1">
    <citation type="submission" date="2015-08" db="EMBL/GenBank/DDBJ databases">
        <authorList>
            <person name="Varghese N."/>
        </authorList>
    </citation>
    <scope>NUCLEOTIDE SEQUENCE [LARGE SCALE GENOMIC DNA]</scope>
    <source>
        <strain evidence="11">DSM 18181</strain>
    </source>
</reference>
<name>A0A0K6I8S4_9BURK</name>
<dbReference type="PANTHER" id="PTHR43586">
    <property type="entry name" value="CYSTEINE DESULFURASE"/>
    <property type="match status" value="1"/>
</dbReference>
<evidence type="ECO:0000256" key="5">
    <source>
        <dbReference type="ARBA" id="ARBA00022898"/>
    </source>
</evidence>
<dbReference type="EC" id="2.8.1.7" evidence="3 8"/>
<evidence type="ECO:0000256" key="3">
    <source>
        <dbReference type="ARBA" id="ARBA00012239"/>
    </source>
</evidence>
<evidence type="ECO:0000313" key="11">
    <source>
        <dbReference type="Proteomes" id="UP000183649"/>
    </source>
</evidence>
<dbReference type="Proteomes" id="UP000183649">
    <property type="component" value="Unassembled WGS sequence"/>
</dbReference>
<evidence type="ECO:0000259" key="9">
    <source>
        <dbReference type="Pfam" id="PF00266"/>
    </source>
</evidence>
<protein>
    <recommendedName>
        <fullName evidence="3 8">Cysteine desulfurase</fullName>
        <ecNumber evidence="3 8">2.8.1.7</ecNumber>
    </recommendedName>
</protein>
<dbReference type="GO" id="GO:0006534">
    <property type="term" value="P:cysteine metabolic process"/>
    <property type="evidence" value="ECO:0007669"/>
    <property type="project" value="UniProtKB-UniRule"/>
</dbReference>
<dbReference type="SUPFAM" id="SSF53383">
    <property type="entry name" value="PLP-dependent transferases"/>
    <property type="match status" value="1"/>
</dbReference>
<comment type="similarity">
    <text evidence="2 8">Belongs to the class-V pyridoxal-phosphate-dependent aminotransferase family. Csd subfamily.</text>
</comment>
<dbReference type="InterPro" id="IPR000192">
    <property type="entry name" value="Aminotrans_V_dom"/>
</dbReference>